<dbReference type="InterPro" id="IPR006224">
    <property type="entry name" value="PsdUridine_synth_RluA-like_CS"/>
</dbReference>
<comment type="function">
    <text evidence="7">Responsible for synthesis of pseudouridine from uracil.</text>
</comment>
<dbReference type="SUPFAM" id="SSF55120">
    <property type="entry name" value="Pseudouridine synthase"/>
    <property type="match status" value="1"/>
</dbReference>
<comment type="caution">
    <text evidence="9">The sequence shown here is derived from an EMBL/GenBank/DDBJ whole genome shotgun (WGS) entry which is preliminary data.</text>
</comment>
<evidence type="ECO:0000256" key="5">
    <source>
        <dbReference type="PIRSR" id="PIRSR606225-1"/>
    </source>
</evidence>
<evidence type="ECO:0000256" key="2">
    <source>
        <dbReference type="ARBA" id="ARBA00010876"/>
    </source>
</evidence>
<dbReference type="PANTHER" id="PTHR21600:SF44">
    <property type="entry name" value="RIBOSOMAL LARGE SUBUNIT PSEUDOURIDINE SYNTHASE D"/>
    <property type="match status" value="1"/>
</dbReference>
<dbReference type="FunFam" id="3.30.2350.10:FF:000006">
    <property type="entry name" value="Pseudouridine synthase"/>
    <property type="match status" value="1"/>
</dbReference>
<evidence type="ECO:0000256" key="4">
    <source>
        <dbReference type="ARBA" id="ARBA00023235"/>
    </source>
</evidence>
<feature type="active site" evidence="5">
    <location>
        <position position="94"/>
    </location>
</feature>
<evidence type="ECO:0000313" key="10">
    <source>
        <dbReference type="Proteomes" id="UP000286974"/>
    </source>
</evidence>
<dbReference type="Gene3D" id="3.30.2350.10">
    <property type="entry name" value="Pseudouridine synthase"/>
    <property type="match status" value="1"/>
</dbReference>
<dbReference type="GO" id="GO:0140098">
    <property type="term" value="F:catalytic activity, acting on RNA"/>
    <property type="evidence" value="ECO:0007669"/>
    <property type="project" value="UniProtKB-ARBA"/>
</dbReference>
<gene>
    <name evidence="9" type="ORF">NBRC111893_1134</name>
</gene>
<feature type="domain" description="Pseudouridine synthase RsuA/RluA-like" evidence="8">
    <location>
        <begin position="45"/>
        <end position="197"/>
    </location>
</feature>
<keyword evidence="10" id="KW-1185">Reference proteome</keyword>
<keyword evidence="4 7" id="KW-0413">Isomerase</keyword>
<dbReference type="NCBIfam" id="TIGR00005">
    <property type="entry name" value="rluA_subfam"/>
    <property type="match status" value="1"/>
</dbReference>
<comment type="catalytic activity">
    <reaction evidence="1 7">
        <text>a uridine in RNA = a pseudouridine in RNA</text>
        <dbReference type="Rhea" id="RHEA:48348"/>
        <dbReference type="Rhea" id="RHEA-COMP:12068"/>
        <dbReference type="Rhea" id="RHEA-COMP:12069"/>
        <dbReference type="ChEBI" id="CHEBI:65314"/>
        <dbReference type="ChEBI" id="CHEBI:65315"/>
    </reaction>
</comment>
<dbReference type="Proteomes" id="UP000286974">
    <property type="component" value="Unassembled WGS sequence"/>
</dbReference>
<evidence type="ECO:0000256" key="7">
    <source>
        <dbReference type="RuleBase" id="RU362028"/>
    </source>
</evidence>
<dbReference type="PROSITE" id="PS50889">
    <property type="entry name" value="S4"/>
    <property type="match status" value="1"/>
</dbReference>
<protein>
    <recommendedName>
        <fullName evidence="7">Pseudouridine synthase</fullName>
        <ecNumber evidence="7">5.4.99.-</ecNumber>
    </recommendedName>
</protein>
<dbReference type="CDD" id="cd02869">
    <property type="entry name" value="PseudoU_synth_RluA_like"/>
    <property type="match status" value="1"/>
</dbReference>
<dbReference type="PROSITE" id="PS01129">
    <property type="entry name" value="PSI_RLU"/>
    <property type="match status" value="1"/>
</dbReference>
<dbReference type="EC" id="5.4.99.-" evidence="7"/>
<dbReference type="CDD" id="cd00165">
    <property type="entry name" value="S4"/>
    <property type="match status" value="1"/>
</dbReference>
<dbReference type="AlphaFoldDB" id="A0A401FL43"/>
<dbReference type="PANTHER" id="PTHR21600">
    <property type="entry name" value="MITOCHONDRIAL RNA PSEUDOURIDINE SYNTHASE"/>
    <property type="match status" value="1"/>
</dbReference>
<reference evidence="9 10" key="1">
    <citation type="submission" date="2017-11" db="EMBL/GenBank/DDBJ databases">
        <title>Draft Genome Sequence of Lactobacillus curieae NBRC 111893 isolated from Koso, a Japanese sugar-Vegetable Fermented Beverage.</title>
        <authorList>
            <person name="Chiou T.Y."/>
            <person name="Oshima K."/>
            <person name="Suda W."/>
            <person name="Hattori M."/>
            <person name="Takahashi T."/>
        </authorList>
    </citation>
    <scope>NUCLEOTIDE SEQUENCE [LARGE SCALE GENOMIC DNA]</scope>
    <source>
        <strain evidence="9 10">NBRC111893</strain>
    </source>
</reference>
<dbReference type="InterPro" id="IPR020103">
    <property type="entry name" value="PsdUridine_synth_cat_dom_sf"/>
</dbReference>
<dbReference type="Pfam" id="PF00849">
    <property type="entry name" value="PseudoU_synth_2"/>
    <property type="match status" value="1"/>
</dbReference>
<evidence type="ECO:0000256" key="6">
    <source>
        <dbReference type="PROSITE-ProRule" id="PRU00182"/>
    </source>
</evidence>
<dbReference type="GO" id="GO:0016829">
    <property type="term" value="F:lyase activity"/>
    <property type="evidence" value="ECO:0007669"/>
    <property type="project" value="UniProtKB-KW"/>
</dbReference>
<evidence type="ECO:0000256" key="3">
    <source>
        <dbReference type="ARBA" id="ARBA00022884"/>
    </source>
</evidence>
<dbReference type="InterPro" id="IPR006225">
    <property type="entry name" value="PsdUridine_synth_RluC/D"/>
</dbReference>
<keyword evidence="9" id="KW-0456">Lyase</keyword>
<keyword evidence="3 6" id="KW-0694">RNA-binding</keyword>
<dbReference type="GO" id="GO:0000455">
    <property type="term" value="P:enzyme-directed rRNA pseudouridine synthesis"/>
    <property type="evidence" value="ECO:0007669"/>
    <property type="project" value="TreeGrafter"/>
</dbReference>
<dbReference type="InterPro" id="IPR006145">
    <property type="entry name" value="PsdUridine_synth_RsuA/RluA"/>
</dbReference>
<name>A0A401FL43_9LACO</name>
<organism evidence="9 10">
    <name type="scientific">Lentilactobacillus kosonis</name>
    <dbReference type="NCBI Taxonomy" id="2810561"/>
    <lineage>
        <taxon>Bacteria</taxon>
        <taxon>Bacillati</taxon>
        <taxon>Bacillota</taxon>
        <taxon>Bacilli</taxon>
        <taxon>Lactobacillales</taxon>
        <taxon>Lactobacillaceae</taxon>
        <taxon>Lentilactobacillus</taxon>
    </lineage>
</organism>
<evidence type="ECO:0000313" key="9">
    <source>
        <dbReference type="EMBL" id="GAY72988.1"/>
    </source>
</evidence>
<proteinExistence type="inferred from homology"/>
<evidence type="ECO:0000259" key="8">
    <source>
        <dbReference type="Pfam" id="PF00849"/>
    </source>
</evidence>
<dbReference type="GO" id="GO:0003723">
    <property type="term" value="F:RNA binding"/>
    <property type="evidence" value="ECO:0007669"/>
    <property type="project" value="UniProtKB-KW"/>
</dbReference>
<dbReference type="STRING" id="1138822.PL11_009055"/>
<sequence length="273" mass="30650">MNDLVVKPKYKVATGDVITIVNEEPQEIDLVPEKMNLDIVYEDNDVIVVNKPSGMVVHPSAGHATHTLVNGLLAHSPLSTINGEFRPGIVHRIDKDTSGLLMVAKNDHAHAELSKQLKQQKNLRKYVALVYGTIKEDHGVINAPIGRSKTDRKKQAIVDDGRPAVTHFTVIKRFEKYTLIECRLETGRTHQIRVHLKYIGHPLLGDPLYGPKKVYGDHGQFLHAQELGFEHPQTGKLMIFSAPLPDFFEDKLKKLKTNRNSAAIEIFNINILN</sequence>
<evidence type="ECO:0000256" key="1">
    <source>
        <dbReference type="ARBA" id="ARBA00000073"/>
    </source>
</evidence>
<dbReference type="GO" id="GO:0009982">
    <property type="term" value="F:pseudouridine synthase activity"/>
    <property type="evidence" value="ECO:0007669"/>
    <property type="project" value="InterPro"/>
</dbReference>
<accession>A0A401FL43</accession>
<dbReference type="EMBL" id="BEXA01000002">
    <property type="protein sequence ID" value="GAY72988.1"/>
    <property type="molecule type" value="Genomic_DNA"/>
</dbReference>
<dbReference type="InterPro" id="IPR050188">
    <property type="entry name" value="RluA_PseudoU_synthase"/>
</dbReference>
<comment type="similarity">
    <text evidence="2 7">Belongs to the pseudouridine synthase RluA family.</text>
</comment>